<organism evidence="1">
    <name type="scientific">marine sediment metagenome</name>
    <dbReference type="NCBI Taxonomy" id="412755"/>
    <lineage>
        <taxon>unclassified sequences</taxon>
        <taxon>metagenomes</taxon>
        <taxon>ecological metagenomes</taxon>
    </lineage>
</organism>
<evidence type="ECO:0008006" key="2">
    <source>
        <dbReference type="Google" id="ProtNLM"/>
    </source>
</evidence>
<sequence>MTKRASRNKLTLLDCQKSAEYRGGKCLSFRYINNKTKMLWQCKNGHQWKTSYSSIRNNHRWCRKCLKSNILDCQNAANKHGGRCISKIYTNNKTKMTWQCKKN</sequence>
<dbReference type="AlphaFoldDB" id="A0A0F9BQR3"/>
<gene>
    <name evidence="1" type="ORF">LCGC14_2417650</name>
</gene>
<proteinExistence type="predicted"/>
<reference evidence="1" key="1">
    <citation type="journal article" date="2015" name="Nature">
        <title>Complex archaea that bridge the gap between prokaryotes and eukaryotes.</title>
        <authorList>
            <person name="Spang A."/>
            <person name="Saw J.H."/>
            <person name="Jorgensen S.L."/>
            <person name="Zaremba-Niedzwiedzka K."/>
            <person name="Martijn J."/>
            <person name="Lind A.E."/>
            <person name="van Eijk R."/>
            <person name="Schleper C."/>
            <person name="Guy L."/>
            <person name="Ettema T.J."/>
        </authorList>
    </citation>
    <scope>NUCLEOTIDE SEQUENCE</scope>
</reference>
<comment type="caution">
    <text evidence="1">The sequence shown here is derived from an EMBL/GenBank/DDBJ whole genome shotgun (WGS) entry which is preliminary data.</text>
</comment>
<protein>
    <recommendedName>
        <fullName evidence="2">Zinc-ribbon domain-containing protein</fullName>
    </recommendedName>
</protein>
<accession>A0A0F9BQR3</accession>
<dbReference type="EMBL" id="LAZR01036680">
    <property type="protein sequence ID" value="KKL24210.1"/>
    <property type="molecule type" value="Genomic_DNA"/>
</dbReference>
<feature type="non-terminal residue" evidence="1">
    <location>
        <position position="103"/>
    </location>
</feature>
<name>A0A0F9BQR3_9ZZZZ</name>
<evidence type="ECO:0000313" key="1">
    <source>
        <dbReference type="EMBL" id="KKL24210.1"/>
    </source>
</evidence>